<evidence type="ECO:0000256" key="4">
    <source>
        <dbReference type="ARBA" id="ARBA00012729"/>
    </source>
</evidence>
<evidence type="ECO:0000256" key="14">
    <source>
        <dbReference type="SAM" id="SignalP"/>
    </source>
</evidence>
<evidence type="ECO:0000256" key="2">
    <source>
        <dbReference type="ARBA" id="ARBA00004613"/>
    </source>
</evidence>
<dbReference type="InterPro" id="IPR001579">
    <property type="entry name" value="Glyco_hydro_18_chit_AS"/>
</dbReference>
<keyword evidence="5" id="KW-0964">Secreted</keyword>
<feature type="compositionally biased region" description="Low complexity" evidence="13">
    <location>
        <begin position="267"/>
        <end position="294"/>
    </location>
</feature>
<feature type="compositionally biased region" description="Basic and acidic residues" evidence="13">
    <location>
        <begin position="208"/>
        <end position="217"/>
    </location>
</feature>
<evidence type="ECO:0000256" key="13">
    <source>
        <dbReference type="SAM" id="MobiDB-lite"/>
    </source>
</evidence>
<keyword evidence="9" id="KW-0119">Carbohydrate metabolism</keyword>
<keyword evidence="6 14" id="KW-0732">Signal</keyword>
<dbReference type="PROSITE" id="PS51910">
    <property type="entry name" value="GH18_2"/>
    <property type="match status" value="1"/>
</dbReference>
<dbReference type="SUPFAM" id="SSF54556">
    <property type="entry name" value="Chitinase insertion domain"/>
    <property type="match status" value="1"/>
</dbReference>
<dbReference type="GO" id="GO:0008061">
    <property type="term" value="F:chitin binding"/>
    <property type="evidence" value="ECO:0007669"/>
    <property type="project" value="InterPro"/>
</dbReference>
<reference evidence="16" key="2">
    <citation type="submission" date="2020-02" db="EMBL/GenBank/DDBJ databases">
        <title>Identification and distribution of gene clusters putatively required for synthesis of sphingolipid metabolism inhibitors in phylogenetically diverse species of the filamentous fungus Fusarium.</title>
        <authorList>
            <person name="Kim H.-S."/>
            <person name="Busman M."/>
            <person name="Brown D.W."/>
            <person name="Divon H."/>
            <person name="Uhlig S."/>
            <person name="Proctor R.H."/>
        </authorList>
    </citation>
    <scope>NUCLEOTIDE SEQUENCE</scope>
    <source>
        <strain evidence="16">NRRL 25174</strain>
    </source>
</reference>
<dbReference type="GO" id="GO:0006032">
    <property type="term" value="P:chitin catabolic process"/>
    <property type="evidence" value="ECO:0007669"/>
    <property type="project" value="UniProtKB-KW"/>
</dbReference>
<evidence type="ECO:0000256" key="11">
    <source>
        <dbReference type="ARBA" id="ARBA00023326"/>
    </source>
</evidence>
<dbReference type="EC" id="3.2.1.14" evidence="4"/>
<feature type="domain" description="GH18" evidence="15">
    <location>
        <begin position="325"/>
        <end position="685"/>
    </location>
</feature>
<proteinExistence type="inferred from homology"/>
<keyword evidence="7 12" id="KW-0378">Hydrolase</keyword>
<evidence type="ECO:0000256" key="12">
    <source>
        <dbReference type="RuleBase" id="RU000489"/>
    </source>
</evidence>
<evidence type="ECO:0000256" key="8">
    <source>
        <dbReference type="ARBA" id="ARBA00023024"/>
    </source>
</evidence>
<name>A0A9P5ATS1_9HYPO</name>
<dbReference type="AlphaFoldDB" id="A0A9P5ATS1"/>
<dbReference type="Proteomes" id="UP000730481">
    <property type="component" value="Unassembled WGS sequence"/>
</dbReference>
<dbReference type="InterPro" id="IPR029070">
    <property type="entry name" value="Chitinase_insertion_sf"/>
</dbReference>
<dbReference type="GO" id="GO:0000272">
    <property type="term" value="P:polysaccharide catabolic process"/>
    <property type="evidence" value="ECO:0007669"/>
    <property type="project" value="UniProtKB-KW"/>
</dbReference>
<evidence type="ECO:0000259" key="15">
    <source>
        <dbReference type="PROSITE" id="PS51910"/>
    </source>
</evidence>
<evidence type="ECO:0000256" key="9">
    <source>
        <dbReference type="ARBA" id="ARBA00023277"/>
    </source>
</evidence>
<dbReference type="PROSITE" id="PS01095">
    <property type="entry name" value="GH18_1"/>
    <property type="match status" value="1"/>
</dbReference>
<evidence type="ECO:0000256" key="1">
    <source>
        <dbReference type="ARBA" id="ARBA00000822"/>
    </source>
</evidence>
<feature type="compositionally biased region" description="Polar residues" evidence="13">
    <location>
        <begin position="182"/>
        <end position="191"/>
    </location>
</feature>
<dbReference type="PANTHER" id="PTHR11177:SF384">
    <property type="entry name" value="CHITINASE"/>
    <property type="match status" value="1"/>
</dbReference>
<evidence type="ECO:0000256" key="5">
    <source>
        <dbReference type="ARBA" id="ARBA00022525"/>
    </source>
</evidence>
<evidence type="ECO:0000313" key="17">
    <source>
        <dbReference type="Proteomes" id="UP000730481"/>
    </source>
</evidence>
<dbReference type="PANTHER" id="PTHR11177">
    <property type="entry name" value="CHITINASE"/>
    <property type="match status" value="1"/>
</dbReference>
<comment type="subcellular location">
    <subcellularLocation>
        <location evidence="2">Secreted</location>
    </subcellularLocation>
</comment>
<keyword evidence="10 12" id="KW-0326">Glycosidase</keyword>
<dbReference type="CDD" id="cd06548">
    <property type="entry name" value="GH18_chitinase"/>
    <property type="match status" value="1"/>
</dbReference>
<dbReference type="GO" id="GO:0005576">
    <property type="term" value="C:extracellular region"/>
    <property type="evidence" value="ECO:0007669"/>
    <property type="project" value="UniProtKB-SubCell"/>
</dbReference>
<evidence type="ECO:0000256" key="6">
    <source>
        <dbReference type="ARBA" id="ARBA00022729"/>
    </source>
</evidence>
<feature type="signal peptide" evidence="14">
    <location>
        <begin position="1"/>
        <end position="17"/>
    </location>
</feature>
<evidence type="ECO:0000256" key="10">
    <source>
        <dbReference type="ARBA" id="ARBA00023295"/>
    </source>
</evidence>
<dbReference type="FunFam" id="3.20.20.80:FF:000075">
    <property type="entry name" value="Sporulation-specific chitinase"/>
    <property type="match status" value="1"/>
</dbReference>
<comment type="catalytic activity">
    <reaction evidence="1">
        <text>Random endo-hydrolysis of N-acetyl-beta-D-glucosaminide (1-&gt;4)-beta-linkages in chitin and chitodextrins.</text>
        <dbReference type="EC" id="3.2.1.14"/>
    </reaction>
</comment>
<sequence length="708" mass="77753">MLKQLILIVPLLVHALAVPAVEPRHQHLHGHIEHTHDTKTSMTTSVRRESEQTAAPQFIPPKMPYALDPNTKIHKTITAAAGSNNPKETVVPEFIPPKMPFVGKASWQKSTKNQDSADKSVSVSSVNKKVVAKVQDEDDDSDKQPTFIPPRAPFRGSRKPQQTQAATPRDTVPQFIPPRNPWAQSKYNTRSTDNDAQDASQETAIPDADQRAARGDTEVVPAPELLKRDEESADNEFFVEDEEDDYSPDDFPNLGAPEDEEHDDSSNNESENTPAGNASEQAKQNAEAANAQDDGNAKNHFGGDFDDEDDANSAPARLEARGIGKRNILYFTNWGTYGANFQPQNLPVTEITHVLYSFAKVNPNVGTVFSSDSYADTDRLYAGDNGGGKNVYGCVKQLYILKKKNRNLKVLLSIGGWNNSPDLATGVSTQARRKKFISSAIKLITDWGFDGIDVDWEYPSNSQEARNYVLILSGLRKALDQYSKDNKLNYHFMLTVATSAGPASYKIMDLKGMNPWIDAWHLMAYDYAGSWDTTTGHQANVFISKKNPLSTKLGTDNTINDYLAAGVPPNKILVGMPLYGRSFLNTAGLGKSYSGVGGNSEGTYLYKDLPQSGAKVTYNADLIATSSYESKKRELVTYDDLKSGQAKASYINQRNLGGAFFWEASGDKVGSQSIVSGVKRTLGTLETVKNLLKYPTSVYDNIRAGMPS</sequence>
<feature type="region of interest" description="Disordered" evidence="13">
    <location>
        <begin position="105"/>
        <end position="312"/>
    </location>
</feature>
<dbReference type="EMBL" id="PVQB02000051">
    <property type="protein sequence ID" value="KAF4344462.1"/>
    <property type="molecule type" value="Genomic_DNA"/>
</dbReference>
<evidence type="ECO:0000256" key="7">
    <source>
        <dbReference type="ARBA" id="ARBA00022801"/>
    </source>
</evidence>
<dbReference type="InterPro" id="IPR017853">
    <property type="entry name" value="GH"/>
</dbReference>
<dbReference type="InterPro" id="IPR050314">
    <property type="entry name" value="Glycosyl_Hydrlase_18"/>
</dbReference>
<feature type="compositionally biased region" description="Acidic residues" evidence="13">
    <location>
        <begin position="231"/>
        <end position="248"/>
    </location>
</feature>
<dbReference type="InterPro" id="IPR001223">
    <property type="entry name" value="Glyco_hydro18_cat"/>
</dbReference>
<feature type="chain" id="PRO_5040222963" description="chitinase" evidence="14">
    <location>
        <begin position="18"/>
        <end position="708"/>
    </location>
</feature>
<protein>
    <recommendedName>
        <fullName evidence="4">chitinase</fullName>
        <ecNumber evidence="4">3.2.1.14</ecNumber>
    </recommendedName>
</protein>
<dbReference type="SUPFAM" id="SSF51445">
    <property type="entry name" value="(Trans)glycosidases"/>
    <property type="match status" value="1"/>
</dbReference>
<evidence type="ECO:0000313" key="16">
    <source>
        <dbReference type="EMBL" id="KAF4344462.1"/>
    </source>
</evidence>
<evidence type="ECO:0000256" key="3">
    <source>
        <dbReference type="ARBA" id="ARBA00008682"/>
    </source>
</evidence>
<organism evidence="16 17">
    <name type="scientific">Fusarium beomiforme</name>
    <dbReference type="NCBI Taxonomy" id="44412"/>
    <lineage>
        <taxon>Eukaryota</taxon>
        <taxon>Fungi</taxon>
        <taxon>Dikarya</taxon>
        <taxon>Ascomycota</taxon>
        <taxon>Pezizomycotina</taxon>
        <taxon>Sordariomycetes</taxon>
        <taxon>Hypocreomycetidae</taxon>
        <taxon>Hypocreales</taxon>
        <taxon>Nectriaceae</taxon>
        <taxon>Fusarium</taxon>
        <taxon>Fusarium burgessii species complex</taxon>
    </lineage>
</organism>
<keyword evidence="8" id="KW-0146">Chitin degradation</keyword>
<dbReference type="SMART" id="SM00636">
    <property type="entry name" value="Glyco_18"/>
    <property type="match status" value="1"/>
</dbReference>
<reference evidence="16" key="1">
    <citation type="journal article" date="2017" name="Mycologia">
        <title>Fusarium algeriense, sp. nov., a novel toxigenic crown rot pathogen of durum wheat from Algeria is nested in the Fusarium burgessii species complex.</title>
        <authorList>
            <person name="Laraba I."/>
            <person name="Keddad A."/>
            <person name="Boureghda H."/>
            <person name="Abdallah N."/>
            <person name="Vaughan M.M."/>
            <person name="Proctor R.H."/>
            <person name="Busman M."/>
            <person name="O'Donnell K."/>
        </authorList>
    </citation>
    <scope>NUCLEOTIDE SEQUENCE</scope>
    <source>
        <strain evidence="16">NRRL 25174</strain>
    </source>
</reference>
<accession>A0A9P5ATS1</accession>
<gene>
    <name evidence="16" type="ORF">FBEOM_1605</name>
</gene>
<dbReference type="Pfam" id="PF00704">
    <property type="entry name" value="Glyco_hydro_18"/>
    <property type="match status" value="1"/>
</dbReference>
<feature type="compositionally biased region" description="Low complexity" evidence="13">
    <location>
        <begin position="119"/>
        <end position="133"/>
    </location>
</feature>
<comment type="caution">
    <text evidence="16">The sequence shown here is derived from an EMBL/GenBank/DDBJ whole genome shotgun (WGS) entry which is preliminary data.</text>
</comment>
<dbReference type="GO" id="GO:0008843">
    <property type="term" value="F:endochitinase activity"/>
    <property type="evidence" value="ECO:0007669"/>
    <property type="project" value="UniProtKB-EC"/>
</dbReference>
<comment type="similarity">
    <text evidence="3">Belongs to the glycosyl hydrolase 18 family. Chitinase class V subfamily.</text>
</comment>
<dbReference type="Gene3D" id="3.10.50.10">
    <property type="match status" value="1"/>
</dbReference>
<keyword evidence="17" id="KW-1185">Reference proteome</keyword>
<keyword evidence="11" id="KW-0624">Polysaccharide degradation</keyword>
<dbReference type="Gene3D" id="3.20.20.80">
    <property type="entry name" value="Glycosidases"/>
    <property type="match status" value="1"/>
</dbReference>
<dbReference type="InterPro" id="IPR011583">
    <property type="entry name" value="Chitinase_II/V-like_cat"/>
</dbReference>
<dbReference type="OrthoDB" id="76388at2759"/>